<evidence type="ECO:0000313" key="2">
    <source>
        <dbReference type="Proteomes" id="UP000198356"/>
    </source>
</evidence>
<name>A0A239LTQ8_9BACT</name>
<proteinExistence type="predicted"/>
<accession>A0A239LTQ8</accession>
<dbReference type="AlphaFoldDB" id="A0A239LTQ8"/>
<evidence type="ECO:0000313" key="1">
    <source>
        <dbReference type="EMBL" id="SNT33089.1"/>
    </source>
</evidence>
<dbReference type="EMBL" id="FZOU01000007">
    <property type="protein sequence ID" value="SNT33089.1"/>
    <property type="molecule type" value="Genomic_DNA"/>
</dbReference>
<dbReference type="RefSeq" id="WP_089409842.1">
    <property type="nucleotide sequence ID" value="NZ_FZOU01000007.1"/>
</dbReference>
<keyword evidence="2" id="KW-1185">Reference proteome</keyword>
<reference evidence="1 2" key="1">
    <citation type="submission" date="2017-06" db="EMBL/GenBank/DDBJ databases">
        <authorList>
            <person name="Kim H.J."/>
            <person name="Triplett B.A."/>
        </authorList>
    </citation>
    <scope>NUCLEOTIDE SEQUENCE [LARGE SCALE GENOMIC DNA]</scope>
    <source>
        <strain evidence="1 2">DSM 18704</strain>
    </source>
</reference>
<sequence length="195" mass="21417">MPIPVAPESQWFEPQELRRLFAAGEAIFLVDAARLQEFRGDSDRPLLNDLLPGAARGARWYAEGAIVPAFGVERGFYTVLVRSTETEGAMTPLSHIAFSTGFVLGTETGELLVANAERLENWQSEGARIVLDGQDAGERRGVRVAPGWYGVTVVAGIRDNDESGDEEWVVCFLLEPQAEQPEFFADTKKSLNVFG</sequence>
<dbReference type="Proteomes" id="UP000198356">
    <property type="component" value="Unassembled WGS sequence"/>
</dbReference>
<gene>
    <name evidence="1" type="ORF">SAMN05421770_107235</name>
</gene>
<organism evidence="1 2">
    <name type="scientific">Granulicella rosea</name>
    <dbReference type="NCBI Taxonomy" id="474952"/>
    <lineage>
        <taxon>Bacteria</taxon>
        <taxon>Pseudomonadati</taxon>
        <taxon>Acidobacteriota</taxon>
        <taxon>Terriglobia</taxon>
        <taxon>Terriglobales</taxon>
        <taxon>Acidobacteriaceae</taxon>
        <taxon>Granulicella</taxon>
    </lineage>
</organism>
<dbReference type="OrthoDB" id="120095at2"/>
<protein>
    <submittedName>
        <fullName evidence="1">Uncharacterized protein</fullName>
    </submittedName>
</protein>